<keyword evidence="4 6" id="KW-0472">Membrane</keyword>
<keyword evidence="8" id="KW-1185">Reference proteome</keyword>
<feature type="compositionally biased region" description="Low complexity" evidence="5">
    <location>
        <begin position="400"/>
        <end position="413"/>
    </location>
</feature>
<feature type="transmembrane region" description="Helical" evidence="6">
    <location>
        <begin position="232"/>
        <end position="253"/>
    </location>
</feature>
<feature type="compositionally biased region" description="Pro residues" evidence="5">
    <location>
        <begin position="202"/>
        <end position="212"/>
    </location>
</feature>
<evidence type="ECO:0000256" key="6">
    <source>
        <dbReference type="SAM" id="Phobius"/>
    </source>
</evidence>
<comment type="caution">
    <text evidence="7">The sequence shown here is derived from an EMBL/GenBank/DDBJ whole genome shotgun (WGS) entry which is preliminary data.</text>
</comment>
<feature type="compositionally biased region" description="Acidic residues" evidence="5">
    <location>
        <begin position="34"/>
        <end position="50"/>
    </location>
</feature>
<dbReference type="AlphaFoldDB" id="A0AA40D2N4"/>
<dbReference type="PANTHER" id="PTHR15549">
    <property type="entry name" value="PAIRED IMMUNOGLOBULIN-LIKE TYPE 2 RECEPTOR"/>
    <property type="match status" value="1"/>
</dbReference>
<feature type="compositionally biased region" description="Polar residues" evidence="5">
    <location>
        <begin position="447"/>
        <end position="458"/>
    </location>
</feature>
<sequence length="503" mass="52129">MFRPGGRHLRRRRYIDEEALALLARDDESGVESGSEDGIESDVEELEGEEKEEKDKATKVAPGRPTGLPLPPGLRPPIEGVLPTGEPIPPTPGSPADVSSVSFESTLGAAPSPSPAPPQPPAPGIIPVENPSAPALPSASGGPSAAPSSTTTTTATRAPNLPITFPTTFRTSSIPIASSTLYSSGLPSSTTSDIPVVDESPTPSPYPGPGSDPNPAAQVDPPKATLKPGAKAGIAMGTIAGVAMLASLLFFLWRRYHLRKARDSLTFFTSPTAGAPGPEATTSRVGDPLTRTDSQILNDLLATAYAHQNGRTTPPGIASEKAHQVLTVLDRVPPPEGEDNVHGANGIPNATIRSSIASWLRRHHPLQLNPMADGEDARSREGSINSPSSPRSPGIGGSGSIPKSPGIPKSPSPLSTMASTPEDTRPPLQQHQKPQQQQQQGKFLSVWSDTSRATSVPSSEGLGSVLGYYGQALGSPTETAPKEGDSLPAVGKNRSSSPVLGVR</sequence>
<feature type="region of interest" description="Disordered" evidence="5">
    <location>
        <begin position="184"/>
        <end position="225"/>
    </location>
</feature>
<gene>
    <name evidence="7" type="ORF">B0T16DRAFT_402893</name>
</gene>
<evidence type="ECO:0000256" key="3">
    <source>
        <dbReference type="ARBA" id="ARBA00022989"/>
    </source>
</evidence>
<dbReference type="InterPro" id="IPR051694">
    <property type="entry name" value="Immunoregulatory_rcpt-like"/>
</dbReference>
<keyword evidence="2 6" id="KW-0812">Transmembrane</keyword>
<evidence type="ECO:0000256" key="2">
    <source>
        <dbReference type="ARBA" id="ARBA00022692"/>
    </source>
</evidence>
<keyword evidence="3 6" id="KW-1133">Transmembrane helix</keyword>
<evidence type="ECO:0000256" key="5">
    <source>
        <dbReference type="SAM" id="MobiDB-lite"/>
    </source>
</evidence>
<evidence type="ECO:0000313" key="8">
    <source>
        <dbReference type="Proteomes" id="UP001174936"/>
    </source>
</evidence>
<evidence type="ECO:0000256" key="1">
    <source>
        <dbReference type="ARBA" id="ARBA00004167"/>
    </source>
</evidence>
<feature type="compositionally biased region" description="Pro residues" evidence="5">
    <location>
        <begin position="112"/>
        <end position="124"/>
    </location>
</feature>
<name>A0AA40D2N4_9PEZI</name>
<organism evidence="7 8">
    <name type="scientific">Cercophora newfieldiana</name>
    <dbReference type="NCBI Taxonomy" id="92897"/>
    <lineage>
        <taxon>Eukaryota</taxon>
        <taxon>Fungi</taxon>
        <taxon>Dikarya</taxon>
        <taxon>Ascomycota</taxon>
        <taxon>Pezizomycotina</taxon>
        <taxon>Sordariomycetes</taxon>
        <taxon>Sordariomycetidae</taxon>
        <taxon>Sordariales</taxon>
        <taxon>Lasiosphaeriaceae</taxon>
        <taxon>Cercophora</taxon>
    </lineage>
</organism>
<feature type="compositionally biased region" description="Polar residues" evidence="5">
    <location>
        <begin position="493"/>
        <end position="503"/>
    </location>
</feature>
<evidence type="ECO:0000313" key="7">
    <source>
        <dbReference type="EMBL" id="KAK0658024.1"/>
    </source>
</evidence>
<feature type="region of interest" description="Disordered" evidence="5">
    <location>
        <begin position="23"/>
        <end position="166"/>
    </location>
</feature>
<reference evidence="7" key="1">
    <citation type="submission" date="2023-06" db="EMBL/GenBank/DDBJ databases">
        <title>Genome-scale phylogeny and comparative genomics of the fungal order Sordariales.</title>
        <authorList>
            <consortium name="Lawrence Berkeley National Laboratory"/>
            <person name="Hensen N."/>
            <person name="Bonometti L."/>
            <person name="Westerberg I."/>
            <person name="Brannstrom I.O."/>
            <person name="Guillou S."/>
            <person name="Cros-Aarteil S."/>
            <person name="Calhoun S."/>
            <person name="Haridas S."/>
            <person name="Kuo A."/>
            <person name="Mondo S."/>
            <person name="Pangilinan J."/>
            <person name="Riley R."/>
            <person name="Labutti K."/>
            <person name="Andreopoulos B."/>
            <person name="Lipzen A."/>
            <person name="Chen C."/>
            <person name="Yanf M."/>
            <person name="Daum C."/>
            <person name="Ng V."/>
            <person name="Clum A."/>
            <person name="Steindorff A."/>
            <person name="Ohm R."/>
            <person name="Martin F."/>
            <person name="Silar P."/>
            <person name="Natvig D."/>
            <person name="Lalanne C."/>
            <person name="Gautier V."/>
            <person name="Ament-Velasquez S.L."/>
            <person name="Kruys A."/>
            <person name="Hutchinson M.I."/>
            <person name="Powell A.J."/>
            <person name="Barry K."/>
            <person name="Miller A.N."/>
            <person name="Grigoriev I.V."/>
            <person name="Debuchy R."/>
            <person name="Gladieux P."/>
            <person name="Thoren M.H."/>
            <person name="Johannesson H."/>
        </authorList>
    </citation>
    <scope>NUCLEOTIDE SEQUENCE</scope>
    <source>
        <strain evidence="7">SMH2532-1</strain>
    </source>
</reference>
<accession>A0AA40D2N4</accession>
<dbReference type="GO" id="GO:0071944">
    <property type="term" value="C:cell periphery"/>
    <property type="evidence" value="ECO:0007669"/>
    <property type="project" value="UniProtKB-ARBA"/>
</dbReference>
<comment type="subcellular location">
    <subcellularLocation>
        <location evidence="1">Membrane</location>
        <topology evidence="1">Single-pass membrane protein</topology>
    </subcellularLocation>
</comment>
<protein>
    <submittedName>
        <fullName evidence="7">Uncharacterized protein</fullName>
    </submittedName>
</protein>
<feature type="region of interest" description="Disordered" evidence="5">
    <location>
        <begin position="270"/>
        <end position="289"/>
    </location>
</feature>
<feature type="region of interest" description="Disordered" evidence="5">
    <location>
        <begin position="368"/>
        <end position="503"/>
    </location>
</feature>
<dbReference type="GO" id="GO:0016020">
    <property type="term" value="C:membrane"/>
    <property type="evidence" value="ECO:0007669"/>
    <property type="project" value="UniProtKB-SubCell"/>
</dbReference>
<feature type="compositionally biased region" description="Low complexity" evidence="5">
    <location>
        <begin position="382"/>
        <end position="393"/>
    </location>
</feature>
<evidence type="ECO:0000256" key="4">
    <source>
        <dbReference type="ARBA" id="ARBA00023136"/>
    </source>
</evidence>
<proteinExistence type="predicted"/>
<dbReference type="Proteomes" id="UP001174936">
    <property type="component" value="Unassembled WGS sequence"/>
</dbReference>
<dbReference type="EMBL" id="JAULSV010000001">
    <property type="protein sequence ID" value="KAK0658024.1"/>
    <property type="molecule type" value="Genomic_DNA"/>
</dbReference>
<feature type="compositionally biased region" description="Low complexity" evidence="5">
    <location>
        <begin position="426"/>
        <end position="440"/>
    </location>
</feature>
<feature type="compositionally biased region" description="Low complexity" evidence="5">
    <location>
        <begin position="125"/>
        <end position="159"/>
    </location>
</feature>